<dbReference type="InterPro" id="IPR017853">
    <property type="entry name" value="GH"/>
</dbReference>
<dbReference type="PANTHER" id="PTHR34135:SF2">
    <property type="entry name" value="LYSOZYME"/>
    <property type="match status" value="1"/>
</dbReference>
<protein>
    <submittedName>
        <fullName evidence="2">Uncharacterized protein</fullName>
    </submittedName>
</protein>
<proteinExistence type="inferred from homology"/>
<dbReference type="SUPFAM" id="SSF51445">
    <property type="entry name" value="(Trans)glycosidases"/>
    <property type="match status" value="1"/>
</dbReference>
<accession>A0ABR8QHH9</accession>
<evidence type="ECO:0000256" key="1">
    <source>
        <dbReference type="ARBA" id="ARBA00010646"/>
    </source>
</evidence>
<keyword evidence="3" id="KW-1185">Reference proteome</keyword>
<comment type="similarity">
    <text evidence="1">Belongs to the glycosyl hydrolase 25 family.</text>
</comment>
<reference evidence="2 3" key="1">
    <citation type="submission" date="2020-08" db="EMBL/GenBank/DDBJ databases">
        <title>A Genomic Blueprint of the Chicken Gut Microbiome.</title>
        <authorList>
            <person name="Gilroy R."/>
            <person name="Ravi A."/>
            <person name="Getino M."/>
            <person name="Pursley I."/>
            <person name="Horton D.L."/>
            <person name="Alikhan N.-F."/>
            <person name="Baker D."/>
            <person name="Gharbi K."/>
            <person name="Hall N."/>
            <person name="Watson M."/>
            <person name="Adriaenssens E.M."/>
            <person name="Foster-Nyarko E."/>
            <person name="Jarju S."/>
            <person name="Secka A."/>
            <person name="Antonio M."/>
            <person name="Oren A."/>
            <person name="Chaudhuri R."/>
            <person name="La Ragione R.M."/>
            <person name="Hildebrand F."/>
            <person name="Pallen M.J."/>
        </authorList>
    </citation>
    <scope>NUCLEOTIDE SEQUENCE [LARGE SCALE GENOMIC DNA]</scope>
    <source>
        <strain evidence="2 3">Sa3CUA2</strain>
    </source>
</reference>
<evidence type="ECO:0000313" key="3">
    <source>
        <dbReference type="Proteomes" id="UP000604241"/>
    </source>
</evidence>
<dbReference type="InterPro" id="IPR002053">
    <property type="entry name" value="Glyco_hydro_25"/>
</dbReference>
<comment type="caution">
    <text evidence="2">The sequence shown here is derived from an EMBL/GenBank/DDBJ whole genome shotgun (WGS) entry which is preliminary data.</text>
</comment>
<dbReference type="EMBL" id="JACSQV010000017">
    <property type="protein sequence ID" value="MBD7919897.1"/>
    <property type="molecule type" value="Genomic_DNA"/>
</dbReference>
<dbReference type="PROSITE" id="PS51904">
    <property type="entry name" value="GLYCOSYL_HYDROL_F25_2"/>
    <property type="match status" value="1"/>
</dbReference>
<dbReference type="Pfam" id="PF01183">
    <property type="entry name" value="Glyco_hydro_25"/>
    <property type="match status" value="1"/>
</dbReference>
<dbReference type="PANTHER" id="PTHR34135">
    <property type="entry name" value="LYSOZYME"/>
    <property type="match status" value="1"/>
</dbReference>
<dbReference type="Gene3D" id="3.20.20.80">
    <property type="entry name" value="Glycosidases"/>
    <property type="match status" value="1"/>
</dbReference>
<name>A0ABR8QHH9_9CELL</name>
<dbReference type="Proteomes" id="UP000604241">
    <property type="component" value="Unassembled WGS sequence"/>
</dbReference>
<evidence type="ECO:0000313" key="2">
    <source>
        <dbReference type="EMBL" id="MBD7919897.1"/>
    </source>
</evidence>
<sequence length="189" mass="20606">MTTSSRSTPTSCAPRSPSICPTWPSSHCAAPRRSANLRGAREAGLLVGAYHFFSFESSGRAQAEHVLATVPDDEDLLPLAIDVEYYGTFHADPPDSSQVRPELTALIETLRDHGVEPVVYATSSAYGPTWHARPQISWSHSDEFLQPLLRVRIEPVRVASACPAADLLGIERVPSQVTAPRRPHWAEAA</sequence>
<gene>
    <name evidence="2" type="ORF">H9657_16620</name>
</gene>
<organism evidence="2 3">
    <name type="scientific">Cellulomonas avistercoris</name>
    <dbReference type="NCBI Taxonomy" id="2762242"/>
    <lineage>
        <taxon>Bacteria</taxon>
        <taxon>Bacillati</taxon>
        <taxon>Actinomycetota</taxon>
        <taxon>Actinomycetes</taxon>
        <taxon>Micrococcales</taxon>
        <taxon>Cellulomonadaceae</taxon>
        <taxon>Cellulomonas</taxon>
    </lineage>
</organism>